<keyword evidence="3" id="KW-1185">Reference proteome</keyword>
<sequence>MQNPPLDPDVNDAAPTDSILTPYDQEHAVTYMRLLDADAEGADWREVAEIVLRIDPKRQPERAHRAYETHLARAKWMAKHGYRHLLRSGWPSSN</sequence>
<dbReference type="AlphaFoldDB" id="A0A6P1BKA1"/>
<comment type="caution">
    <text evidence="2">The sequence shown here is derived from an EMBL/GenBank/DDBJ whole genome shotgun (WGS) entry which is preliminary data.</text>
</comment>
<evidence type="ECO:0000259" key="1">
    <source>
        <dbReference type="Pfam" id="PF10074"/>
    </source>
</evidence>
<dbReference type="RefSeq" id="WP_163155879.1">
    <property type="nucleotide sequence ID" value="NZ_VKHP01000076.1"/>
</dbReference>
<evidence type="ECO:0000313" key="2">
    <source>
        <dbReference type="EMBL" id="NEU97982.1"/>
    </source>
</evidence>
<name>A0A6P1BKA1_9BRAD</name>
<gene>
    <name evidence="2" type="ORF">FNJ47_19655</name>
</gene>
<dbReference type="Proteomes" id="UP000468531">
    <property type="component" value="Unassembled WGS sequence"/>
</dbReference>
<proteinExistence type="predicted"/>
<dbReference type="InterPro" id="IPR018754">
    <property type="entry name" value="RovC-like_DNA-bd"/>
</dbReference>
<organism evidence="2 3">
    <name type="scientific">Bradyrhizobium uaiense</name>
    <dbReference type="NCBI Taxonomy" id="2594946"/>
    <lineage>
        <taxon>Bacteria</taxon>
        <taxon>Pseudomonadati</taxon>
        <taxon>Pseudomonadota</taxon>
        <taxon>Alphaproteobacteria</taxon>
        <taxon>Hyphomicrobiales</taxon>
        <taxon>Nitrobacteraceae</taxon>
        <taxon>Bradyrhizobium</taxon>
    </lineage>
</organism>
<dbReference type="EMBL" id="VKHP01000076">
    <property type="protein sequence ID" value="NEU97982.1"/>
    <property type="molecule type" value="Genomic_DNA"/>
</dbReference>
<accession>A0A6P1BKA1</accession>
<feature type="domain" description="T6SS Transcription factor RovC-like DNA binding" evidence="1">
    <location>
        <begin position="14"/>
        <end position="87"/>
    </location>
</feature>
<evidence type="ECO:0000313" key="3">
    <source>
        <dbReference type="Proteomes" id="UP000468531"/>
    </source>
</evidence>
<protein>
    <submittedName>
        <fullName evidence="2">DUF2285 domain-containing protein</fullName>
    </submittedName>
</protein>
<dbReference type="Pfam" id="PF10074">
    <property type="entry name" value="RovC_DNA-bd"/>
    <property type="match status" value="1"/>
</dbReference>
<reference evidence="2 3" key="1">
    <citation type="journal article" date="2020" name="Arch. Microbiol.">
        <title>Bradyrhizobium uaiense sp. nov., a new highly efficient cowpea symbiont.</title>
        <authorList>
            <person name="Cabral Michel D."/>
            <person name="Azarias Guimaraes A."/>
            <person name="Martins da Costa E."/>
            <person name="Soares de Carvalho T."/>
            <person name="Balsanelli E."/>
            <person name="Willems A."/>
            <person name="Maltempi de Souza E."/>
            <person name="de Souza Moreira F.M."/>
        </authorList>
    </citation>
    <scope>NUCLEOTIDE SEQUENCE [LARGE SCALE GENOMIC DNA]</scope>
    <source>
        <strain evidence="2 3">UFLA 03-164</strain>
    </source>
</reference>